<dbReference type="InterPro" id="IPR035500">
    <property type="entry name" value="NHR-like_dom_sf"/>
</dbReference>
<dbReference type="InterPro" id="IPR001628">
    <property type="entry name" value="Znf_hrmn_rcpt"/>
</dbReference>
<evidence type="ECO:0000256" key="12">
    <source>
        <dbReference type="RuleBase" id="RU004334"/>
    </source>
</evidence>
<dbReference type="GO" id="GO:0006631">
    <property type="term" value="P:fatty acid metabolic process"/>
    <property type="evidence" value="ECO:0007669"/>
    <property type="project" value="TreeGrafter"/>
</dbReference>
<dbReference type="CTD" id="30754"/>
<dbReference type="RefSeq" id="XP_012675579.2">
    <property type="nucleotide sequence ID" value="XM_012820125.3"/>
</dbReference>
<dbReference type="SUPFAM" id="SSF57716">
    <property type="entry name" value="Glucocorticoid receptor-like (DNA-binding domain)"/>
    <property type="match status" value="1"/>
</dbReference>
<keyword evidence="5 12" id="KW-0862">Zinc</keyword>
<keyword evidence="4 12" id="KW-0863">Zinc-finger</keyword>
<dbReference type="CDD" id="cd06965">
    <property type="entry name" value="NR_DBD_Ppar"/>
    <property type="match status" value="1"/>
</dbReference>
<dbReference type="Gene3D" id="1.10.565.10">
    <property type="entry name" value="Retinoid X Receptor"/>
    <property type="match status" value="1"/>
</dbReference>
<dbReference type="InterPro" id="IPR013088">
    <property type="entry name" value="Znf_NHR/GATA"/>
</dbReference>
<evidence type="ECO:0000256" key="4">
    <source>
        <dbReference type="ARBA" id="ARBA00022771"/>
    </source>
</evidence>
<evidence type="ECO:0000313" key="16">
    <source>
        <dbReference type="Proteomes" id="UP000515152"/>
    </source>
</evidence>
<dbReference type="GO" id="GO:0000978">
    <property type="term" value="F:RNA polymerase II cis-regulatory region sequence-specific DNA binding"/>
    <property type="evidence" value="ECO:0007669"/>
    <property type="project" value="TreeGrafter"/>
</dbReference>
<name>A0A6P3VN45_CLUHA</name>
<feature type="compositionally biased region" description="Gly residues" evidence="13">
    <location>
        <begin position="38"/>
        <end position="59"/>
    </location>
</feature>
<comment type="similarity">
    <text evidence="2">Belongs to the nuclear hormone receptor family. NR1 subfamily.</text>
</comment>
<dbReference type="GO" id="GO:0001227">
    <property type="term" value="F:DNA-binding transcription repressor activity, RNA polymerase II-specific"/>
    <property type="evidence" value="ECO:0007669"/>
    <property type="project" value="TreeGrafter"/>
</dbReference>
<dbReference type="GO" id="GO:0050728">
    <property type="term" value="P:negative regulation of inflammatory response"/>
    <property type="evidence" value="ECO:0007669"/>
    <property type="project" value="TreeGrafter"/>
</dbReference>
<dbReference type="InterPro" id="IPR000536">
    <property type="entry name" value="Nucl_hrmn_rcpt_lig-bd"/>
</dbReference>
<dbReference type="SMART" id="SM00399">
    <property type="entry name" value="ZnF_C4"/>
    <property type="match status" value="1"/>
</dbReference>
<dbReference type="GO" id="GO:0010887">
    <property type="term" value="P:negative regulation of cholesterol storage"/>
    <property type="evidence" value="ECO:0007669"/>
    <property type="project" value="TreeGrafter"/>
</dbReference>
<dbReference type="InterPro" id="IPR050234">
    <property type="entry name" value="Nuclear_hormone_rcpt_NR1"/>
</dbReference>
<evidence type="ECO:0000256" key="9">
    <source>
        <dbReference type="ARBA" id="ARBA00023163"/>
    </source>
</evidence>
<dbReference type="SUPFAM" id="SSF48508">
    <property type="entry name" value="Nuclear receptor ligand-binding domain"/>
    <property type="match status" value="1"/>
</dbReference>
<dbReference type="PROSITE" id="PS51843">
    <property type="entry name" value="NR_LBD"/>
    <property type="match status" value="1"/>
</dbReference>
<evidence type="ECO:0000256" key="11">
    <source>
        <dbReference type="ARBA" id="ARBA00023242"/>
    </source>
</evidence>
<evidence type="ECO:0000256" key="8">
    <source>
        <dbReference type="ARBA" id="ARBA00023159"/>
    </source>
</evidence>
<dbReference type="Proteomes" id="UP000515152">
    <property type="component" value="Chromosome 4"/>
</dbReference>
<organism evidence="16 17">
    <name type="scientific">Clupea harengus</name>
    <name type="common">Atlantic herring</name>
    <dbReference type="NCBI Taxonomy" id="7950"/>
    <lineage>
        <taxon>Eukaryota</taxon>
        <taxon>Metazoa</taxon>
        <taxon>Chordata</taxon>
        <taxon>Craniata</taxon>
        <taxon>Vertebrata</taxon>
        <taxon>Euteleostomi</taxon>
        <taxon>Actinopterygii</taxon>
        <taxon>Neopterygii</taxon>
        <taxon>Teleostei</taxon>
        <taxon>Clupei</taxon>
        <taxon>Clupeiformes</taxon>
        <taxon>Clupeoidei</taxon>
        <taxon>Clupeidae</taxon>
        <taxon>Clupea</taxon>
    </lineage>
</organism>
<sequence>MDGAETRALGTPRTSPRPEHSAPNAVTSSPAQGEEGWVEGGGGGGGGGEGPGRGLGGGESLSSDCGGASDLQDPGSGEEGSEVEGSEGTEVSPVGSSSGGSGWGASFLNGHREEECKQEENNNSNSGGSSVRTSPVPASTTTTATTANTTTTKNNTTTTTNFTDMSQTPSLSLTEQLRLGREDASGMGISVECRICGDKASGFHYGVHACEGCKGFFRRTIRMKLEYDRCDRTCKIQKKSRNKCQYCRFQKCLALGMSHDAIRYGRMPEAEKKKLVAGLLAGEHSHQSHQNPGGSDLKSLAKNVNIAYQKNLNMTKKKARSILTGKTSCTSPYVIHDMDSLWQAENGLVWNQLNGAPPNKEIGVHVFYRCQCTTVETVRELTEFAKNIPGFGDLFLNDQVTLLKYGVHEAIFSMLPSLMNKDGLLVANGKGFVTREFLRSLRKPFSEIMEPKFEFAVKFNALELDDSDLALFVAAIILCGDRPGLINVKQVEQFQDGVLQALDQHLQLHHPDSHHLFPKLLQKMADLRQLVTENAQLVQMIKKTESETSLHPLLQEIYKDMY</sequence>
<dbReference type="GO" id="GO:0008270">
    <property type="term" value="F:zinc ion binding"/>
    <property type="evidence" value="ECO:0007669"/>
    <property type="project" value="UniProtKB-KW"/>
</dbReference>
<evidence type="ECO:0000256" key="3">
    <source>
        <dbReference type="ARBA" id="ARBA00022723"/>
    </source>
</evidence>
<dbReference type="GO" id="GO:0030154">
    <property type="term" value="P:cell differentiation"/>
    <property type="evidence" value="ECO:0007669"/>
    <property type="project" value="TreeGrafter"/>
</dbReference>
<keyword evidence="7 12" id="KW-0238">DNA-binding</keyword>
<keyword evidence="9 12" id="KW-0804">Transcription</keyword>
<feature type="domain" description="NR LBD" evidence="15">
    <location>
        <begin position="333"/>
        <end position="560"/>
    </location>
</feature>
<evidence type="ECO:0000256" key="6">
    <source>
        <dbReference type="ARBA" id="ARBA00023015"/>
    </source>
</evidence>
<evidence type="ECO:0000259" key="14">
    <source>
        <dbReference type="PROSITE" id="PS51030"/>
    </source>
</evidence>
<dbReference type="FunFam" id="3.30.50.10:FF:000010">
    <property type="entry name" value="Peroxisome proliferator-activated receptor gamma"/>
    <property type="match status" value="1"/>
</dbReference>
<dbReference type="FunFam" id="1.10.565.10:FF:000013">
    <property type="entry name" value="Peroxisome proliferator-activated receptor delta"/>
    <property type="match status" value="1"/>
</dbReference>
<feature type="compositionally biased region" description="Low complexity" evidence="13">
    <location>
        <begin position="121"/>
        <end position="130"/>
    </location>
</feature>
<dbReference type="Gene3D" id="3.30.50.10">
    <property type="entry name" value="Erythroid Transcription Factor GATA-1, subunit A"/>
    <property type="match status" value="1"/>
</dbReference>
<dbReference type="GO" id="GO:0005634">
    <property type="term" value="C:nucleus"/>
    <property type="evidence" value="ECO:0007669"/>
    <property type="project" value="UniProtKB-SubCell"/>
</dbReference>
<keyword evidence="16" id="KW-1185">Reference proteome</keyword>
<evidence type="ECO:0000256" key="1">
    <source>
        <dbReference type="ARBA" id="ARBA00004123"/>
    </source>
</evidence>
<dbReference type="SMART" id="SM00430">
    <property type="entry name" value="HOLI"/>
    <property type="match status" value="1"/>
</dbReference>
<accession>A0A6P3VN45</accession>
<dbReference type="PRINTS" id="PR01290">
    <property type="entry name" value="PROXISOMPABR"/>
</dbReference>
<keyword evidence="8" id="KW-0010">Activator</keyword>
<dbReference type="InterPro" id="IPR003075">
    <property type="entry name" value="1Cnucl_rcpt_B"/>
</dbReference>
<keyword evidence="3 12" id="KW-0479">Metal-binding</keyword>
<dbReference type="GO" id="GO:0004879">
    <property type="term" value="F:nuclear receptor activity"/>
    <property type="evidence" value="ECO:0007669"/>
    <property type="project" value="InterPro"/>
</dbReference>
<feature type="compositionally biased region" description="Low complexity" evidence="13">
    <location>
        <begin position="140"/>
        <end position="163"/>
    </location>
</feature>
<dbReference type="PRINTS" id="PR00047">
    <property type="entry name" value="STROIDFINGER"/>
</dbReference>
<dbReference type="GO" id="GO:0045944">
    <property type="term" value="P:positive regulation of transcription by RNA polymerase II"/>
    <property type="evidence" value="ECO:0007669"/>
    <property type="project" value="TreeGrafter"/>
</dbReference>
<evidence type="ECO:0000259" key="15">
    <source>
        <dbReference type="PROSITE" id="PS51843"/>
    </source>
</evidence>
<dbReference type="GO" id="GO:0045923">
    <property type="term" value="P:positive regulation of fatty acid metabolic process"/>
    <property type="evidence" value="ECO:0007669"/>
    <property type="project" value="TreeGrafter"/>
</dbReference>
<dbReference type="Pfam" id="PF00105">
    <property type="entry name" value="zf-C4"/>
    <property type="match status" value="1"/>
</dbReference>
<dbReference type="PANTHER" id="PTHR24082:SF15">
    <property type="entry name" value="PEROXISOME PROLIFERATOR-ACTIVATED RECEPTOR DELTA"/>
    <property type="match status" value="1"/>
</dbReference>
<dbReference type="Pfam" id="PF00104">
    <property type="entry name" value="Hormone_recep"/>
    <property type="match status" value="1"/>
</dbReference>
<dbReference type="KEGG" id="char:105893672"/>
<proteinExistence type="inferred from homology"/>
<evidence type="ECO:0000256" key="7">
    <source>
        <dbReference type="ARBA" id="ARBA00023125"/>
    </source>
</evidence>
<dbReference type="PRINTS" id="PR01288">
    <property type="entry name" value="PROXISOMEPAR"/>
</dbReference>
<comment type="subcellular location">
    <subcellularLocation>
        <location evidence="1 12">Nucleus</location>
    </subcellularLocation>
</comment>
<dbReference type="OrthoDB" id="7634782at2759"/>
<dbReference type="CDD" id="cd06932">
    <property type="entry name" value="NR_LBD_PPAR"/>
    <property type="match status" value="1"/>
</dbReference>
<keyword evidence="10 12" id="KW-0675">Receptor</keyword>
<dbReference type="AlphaFoldDB" id="A0A6P3VN45"/>
<dbReference type="InterPro" id="IPR003074">
    <property type="entry name" value="1Cnucl_rcpt"/>
</dbReference>
<feature type="region of interest" description="Disordered" evidence="13">
    <location>
        <begin position="1"/>
        <end position="172"/>
    </location>
</feature>
<keyword evidence="11 12" id="KW-0539">Nucleus</keyword>
<evidence type="ECO:0000256" key="13">
    <source>
        <dbReference type="SAM" id="MobiDB-lite"/>
    </source>
</evidence>
<dbReference type="GeneID" id="105893672"/>
<dbReference type="InterPro" id="IPR001723">
    <property type="entry name" value="Nuclear_hrmn_rcpt"/>
</dbReference>
<dbReference type="PRINTS" id="PR00398">
    <property type="entry name" value="STRDHORMONER"/>
</dbReference>
<dbReference type="PROSITE" id="PS51030">
    <property type="entry name" value="NUCLEAR_REC_DBD_2"/>
    <property type="match status" value="1"/>
</dbReference>
<feature type="compositionally biased region" description="Basic and acidic residues" evidence="13">
    <location>
        <begin position="110"/>
        <end position="120"/>
    </location>
</feature>
<reference evidence="17" key="1">
    <citation type="submission" date="2025-08" db="UniProtKB">
        <authorList>
            <consortium name="RefSeq"/>
        </authorList>
    </citation>
    <scope>IDENTIFICATION</scope>
</reference>
<dbReference type="PROSITE" id="PS00031">
    <property type="entry name" value="NUCLEAR_REC_DBD_1"/>
    <property type="match status" value="1"/>
</dbReference>
<gene>
    <name evidence="17" type="primary">ppardb</name>
</gene>
<evidence type="ECO:0000256" key="10">
    <source>
        <dbReference type="ARBA" id="ARBA00023170"/>
    </source>
</evidence>
<protein>
    <submittedName>
        <fullName evidence="17">Peroxisome proliferator-activated receptor delta b</fullName>
    </submittedName>
</protein>
<dbReference type="PANTHER" id="PTHR24082">
    <property type="entry name" value="NUCLEAR HORMONE RECEPTOR"/>
    <property type="match status" value="1"/>
</dbReference>
<dbReference type="GO" id="GO:0009755">
    <property type="term" value="P:hormone-mediated signaling pathway"/>
    <property type="evidence" value="ECO:0007669"/>
    <property type="project" value="TreeGrafter"/>
</dbReference>
<feature type="domain" description="Nuclear receptor" evidence="14">
    <location>
        <begin position="190"/>
        <end position="264"/>
    </location>
</feature>
<evidence type="ECO:0000256" key="2">
    <source>
        <dbReference type="ARBA" id="ARBA00008092"/>
    </source>
</evidence>
<evidence type="ECO:0000313" key="17">
    <source>
        <dbReference type="RefSeq" id="XP_012675579.2"/>
    </source>
</evidence>
<keyword evidence="6 12" id="KW-0805">Transcription regulation</keyword>
<evidence type="ECO:0000256" key="5">
    <source>
        <dbReference type="ARBA" id="ARBA00022833"/>
    </source>
</evidence>